<protein>
    <recommendedName>
        <fullName evidence="1">Neprosin PEP catalytic domain-containing protein</fullName>
    </recommendedName>
</protein>
<dbReference type="Pfam" id="PF03080">
    <property type="entry name" value="Neprosin"/>
    <property type="match status" value="1"/>
</dbReference>
<dbReference type="PANTHER" id="PTHR31589">
    <property type="entry name" value="PROTEIN, PUTATIVE (DUF239)-RELATED-RELATED"/>
    <property type="match status" value="1"/>
</dbReference>
<dbReference type="Proteomes" id="UP000655225">
    <property type="component" value="Unassembled WGS sequence"/>
</dbReference>
<dbReference type="InterPro" id="IPR004314">
    <property type="entry name" value="Neprosin"/>
</dbReference>
<feature type="domain" description="Neprosin PEP catalytic" evidence="1">
    <location>
        <begin position="1"/>
        <end position="239"/>
    </location>
</feature>
<evidence type="ECO:0000259" key="1">
    <source>
        <dbReference type="PROSITE" id="PS52045"/>
    </source>
</evidence>
<proteinExistence type="predicted"/>
<keyword evidence="3" id="KW-1185">Reference proteome</keyword>
<evidence type="ECO:0000313" key="3">
    <source>
        <dbReference type="Proteomes" id="UP000655225"/>
    </source>
</evidence>
<gene>
    <name evidence="2" type="ORF">HHK36_027732</name>
</gene>
<accession>A0A834YFB8</accession>
<evidence type="ECO:0000313" key="2">
    <source>
        <dbReference type="EMBL" id="KAF8380249.1"/>
    </source>
</evidence>
<name>A0A834YFB8_TETSI</name>
<dbReference type="AlphaFoldDB" id="A0A834YFB8"/>
<dbReference type="InterPro" id="IPR053168">
    <property type="entry name" value="Glutamic_endopeptidase"/>
</dbReference>
<dbReference type="PANTHER" id="PTHR31589:SF223">
    <property type="entry name" value="PROTEIN, PUTATIVE (DUF239)-RELATED"/>
    <property type="match status" value="1"/>
</dbReference>
<dbReference type="EMBL" id="JABCRI010000021">
    <property type="protein sequence ID" value="KAF8380249.1"/>
    <property type="molecule type" value="Genomic_DNA"/>
</dbReference>
<organism evidence="2 3">
    <name type="scientific">Tetracentron sinense</name>
    <name type="common">Spur-leaf</name>
    <dbReference type="NCBI Taxonomy" id="13715"/>
    <lineage>
        <taxon>Eukaryota</taxon>
        <taxon>Viridiplantae</taxon>
        <taxon>Streptophyta</taxon>
        <taxon>Embryophyta</taxon>
        <taxon>Tracheophyta</taxon>
        <taxon>Spermatophyta</taxon>
        <taxon>Magnoliopsida</taxon>
        <taxon>Trochodendrales</taxon>
        <taxon>Trochodendraceae</taxon>
        <taxon>Tetracentron</taxon>
    </lineage>
</organism>
<reference evidence="2 3" key="1">
    <citation type="submission" date="2020-04" db="EMBL/GenBank/DDBJ databases">
        <title>Plant Genome Project.</title>
        <authorList>
            <person name="Zhang R.-G."/>
        </authorList>
    </citation>
    <scope>NUCLEOTIDE SEQUENCE [LARGE SCALE GENOMIC DNA]</scope>
    <source>
        <strain evidence="2">YNK0</strain>
        <tissue evidence="2">Leaf</tissue>
    </source>
</reference>
<dbReference type="PROSITE" id="PS52045">
    <property type="entry name" value="NEPROSIN_PEP_CD"/>
    <property type="match status" value="1"/>
</dbReference>
<comment type="caution">
    <text evidence="2">The sequence shown here is derived from an EMBL/GenBank/DDBJ whole genome shotgun (WGS) entry which is preliminary data.</text>
</comment>
<dbReference type="OrthoDB" id="593763at2759"/>
<sequence length="240" mass="26428">MPNRARGWMCCRKKKQGMSVMTFTDILQPLQVGNVGEDITAKSCFCPQAVGPSRHAVAATSTTDGTYYGARGYINIYTPRVSDDQYSEATIWLSNGTPDQLNYIQAGWAVSHLLPLLSIVMNYFSCKSNNVMGYWPKSLFNSLSGLASQIVWGGDTYGPIDEVMKPEMGSGHFPNEGYRGAAFFQQIQVIKSEEFEDPDESTMEIILDETNCYNITGKTDRLADPGYHFFFGGPGGACGN</sequence>